<dbReference type="Proteomes" id="UP001277761">
    <property type="component" value="Unassembled WGS sequence"/>
</dbReference>
<dbReference type="NCBIfam" id="TIGR02946">
    <property type="entry name" value="acyl_WS_DGAT"/>
    <property type="match status" value="1"/>
</dbReference>
<feature type="domain" description="O-acyltransferase WSD1 C-terminal" evidence="13">
    <location>
        <begin position="316"/>
        <end position="456"/>
    </location>
</feature>
<dbReference type="InterPro" id="IPR009721">
    <property type="entry name" value="O-acyltransferase_WSD1_C"/>
</dbReference>
<evidence type="ECO:0000256" key="2">
    <source>
        <dbReference type="ARBA" id="ARBA00005189"/>
    </source>
</evidence>
<keyword evidence="5 11" id="KW-0444">Lipid biosynthesis</keyword>
<evidence type="ECO:0000259" key="12">
    <source>
        <dbReference type="Pfam" id="PF03007"/>
    </source>
</evidence>
<organism evidence="14 15">
    <name type="scientific">Patulibacter brassicae</name>
    <dbReference type="NCBI Taxonomy" id="1705717"/>
    <lineage>
        <taxon>Bacteria</taxon>
        <taxon>Bacillati</taxon>
        <taxon>Actinomycetota</taxon>
        <taxon>Thermoleophilia</taxon>
        <taxon>Solirubrobacterales</taxon>
        <taxon>Patulibacteraceae</taxon>
        <taxon>Patulibacter</taxon>
    </lineage>
</organism>
<evidence type="ECO:0000256" key="1">
    <source>
        <dbReference type="ARBA" id="ARBA00004771"/>
    </source>
</evidence>
<accession>A0ABU4VIA3</accession>
<dbReference type="SUPFAM" id="SSF52777">
    <property type="entry name" value="CoA-dependent acyltransferases"/>
    <property type="match status" value="1"/>
</dbReference>
<dbReference type="EC" id="2.3.1.20" evidence="4 11"/>
<gene>
    <name evidence="14" type="ORF">SK069_04655</name>
</gene>
<comment type="caution">
    <text evidence="14">The sequence shown here is derived from an EMBL/GenBank/DDBJ whole genome shotgun (WGS) entry which is preliminary data.</text>
</comment>
<evidence type="ECO:0000313" key="15">
    <source>
        <dbReference type="Proteomes" id="UP001277761"/>
    </source>
</evidence>
<keyword evidence="9 11" id="KW-0012">Acyltransferase</keyword>
<evidence type="ECO:0000259" key="13">
    <source>
        <dbReference type="Pfam" id="PF06974"/>
    </source>
</evidence>
<reference evidence="14 15" key="1">
    <citation type="submission" date="2023-11" db="EMBL/GenBank/DDBJ databases">
        <authorList>
            <person name="Xu M."/>
            <person name="Jiang T."/>
        </authorList>
    </citation>
    <scope>NUCLEOTIDE SEQUENCE [LARGE SCALE GENOMIC DNA]</scope>
    <source>
        <strain evidence="14 15">SD</strain>
    </source>
</reference>
<evidence type="ECO:0000256" key="5">
    <source>
        <dbReference type="ARBA" id="ARBA00022516"/>
    </source>
</evidence>
<proteinExistence type="inferred from homology"/>
<evidence type="ECO:0000256" key="7">
    <source>
        <dbReference type="ARBA" id="ARBA00022798"/>
    </source>
</evidence>
<evidence type="ECO:0000256" key="11">
    <source>
        <dbReference type="RuleBase" id="RU361241"/>
    </source>
</evidence>
<comment type="similarity">
    <text evidence="3 11">Belongs to the long-chain O-acyltransferase family.</text>
</comment>
<evidence type="ECO:0000256" key="3">
    <source>
        <dbReference type="ARBA" id="ARBA00009587"/>
    </source>
</evidence>
<dbReference type="InterPro" id="IPR023213">
    <property type="entry name" value="CAT-like_dom_sf"/>
</dbReference>
<dbReference type="PANTHER" id="PTHR31650">
    <property type="entry name" value="O-ACYLTRANSFERASE (WSD1-LIKE) FAMILY PROTEIN"/>
    <property type="match status" value="1"/>
</dbReference>
<dbReference type="RefSeq" id="WP_319953016.1">
    <property type="nucleotide sequence ID" value="NZ_JAXAVX010000001.1"/>
</dbReference>
<keyword evidence="15" id="KW-1185">Reference proteome</keyword>
<comment type="pathway">
    <text evidence="1 11">Glycerolipid metabolism; triacylglycerol biosynthesis.</text>
</comment>
<dbReference type="InterPro" id="IPR004255">
    <property type="entry name" value="O-acyltransferase_WSD1_N"/>
</dbReference>
<protein>
    <recommendedName>
        <fullName evidence="4 11">Diacylglycerol O-acyltransferase</fullName>
        <ecNumber evidence="4 11">2.3.1.20</ecNumber>
    </recommendedName>
</protein>
<evidence type="ECO:0000256" key="8">
    <source>
        <dbReference type="ARBA" id="ARBA00023098"/>
    </source>
</evidence>
<dbReference type="EMBL" id="JAXAVX010000001">
    <property type="protein sequence ID" value="MDX8150874.1"/>
    <property type="molecule type" value="Genomic_DNA"/>
</dbReference>
<evidence type="ECO:0000256" key="4">
    <source>
        <dbReference type="ARBA" id="ARBA00013244"/>
    </source>
</evidence>
<dbReference type="InterPro" id="IPR014292">
    <property type="entry name" value="Acyl_transf_WS/DGAT"/>
</dbReference>
<comment type="pathway">
    <text evidence="2">Lipid metabolism.</text>
</comment>
<name>A0ABU4VIA3_9ACTN</name>
<dbReference type="Pfam" id="PF06974">
    <property type="entry name" value="WS_DGAT_C"/>
    <property type="match status" value="1"/>
</dbReference>
<evidence type="ECO:0000313" key="14">
    <source>
        <dbReference type="EMBL" id="MDX8150874.1"/>
    </source>
</evidence>
<feature type="domain" description="O-acyltransferase WSD1-like N-terminal" evidence="12">
    <location>
        <begin position="9"/>
        <end position="274"/>
    </location>
</feature>
<keyword evidence="8 11" id="KW-0443">Lipid metabolism</keyword>
<dbReference type="InterPro" id="IPR045034">
    <property type="entry name" value="O-acyltransferase_WSD1-like"/>
</dbReference>
<evidence type="ECO:0000256" key="6">
    <source>
        <dbReference type="ARBA" id="ARBA00022679"/>
    </source>
</evidence>
<sequence length="472" mass="50192">MPDAALAELTAADLSFLRDEHGGAHMHVGGVAVFAGRAPSIEELREHVRARLHAIPRYRTRIVVPPVPLGRPCWAVDPSFNLEYHVRHVALPVPGGEGELLAAAARCFSQRLDRTKPLWELWLVEAVDARSFAVITKSHHALVDGIHAVDLMTALLDGERAPEPERVVDSWLAPPLPSTAQLVASSIGGAGRRVLTAPLRAVLDGVRRPLEAAGRLRATSGAVAARLGMGPASAPPSPLNVPIGPHRRIARATVDLADLKRAKDTFGGSVNDAVLAVVSGAVRHWMEGRGLRTAGVELRAAVPVAIERDGPDPRPIALTYAPLPVGEPDPRSRLEQIRRATSEALAGRRPVGASELVAADGFSPPTVLAQASRLPLATNRFNLLVTNIPGPQQAMHLLGRRMERMVPVPFLSPGRSLAIAVTSYAGTAEFGLLGDLDKVDDLDVLAEGVQVAVRELIAVADDGGAPASRRRR</sequence>
<dbReference type="Pfam" id="PF03007">
    <property type="entry name" value="WS_DGAT_cat"/>
    <property type="match status" value="1"/>
</dbReference>
<keyword evidence="7 11" id="KW-0319">Glycerol metabolism</keyword>
<dbReference type="PANTHER" id="PTHR31650:SF1">
    <property type="entry name" value="WAX ESTER SYNTHASE_DIACYLGLYCEROL ACYLTRANSFERASE 4-RELATED"/>
    <property type="match status" value="1"/>
</dbReference>
<dbReference type="Gene3D" id="3.30.559.10">
    <property type="entry name" value="Chloramphenicol acetyltransferase-like domain"/>
    <property type="match status" value="1"/>
</dbReference>
<evidence type="ECO:0000256" key="9">
    <source>
        <dbReference type="ARBA" id="ARBA00023315"/>
    </source>
</evidence>
<comment type="catalytic activity">
    <reaction evidence="10 11">
        <text>an acyl-CoA + a 1,2-diacyl-sn-glycerol = a triacyl-sn-glycerol + CoA</text>
        <dbReference type="Rhea" id="RHEA:10868"/>
        <dbReference type="ChEBI" id="CHEBI:17815"/>
        <dbReference type="ChEBI" id="CHEBI:57287"/>
        <dbReference type="ChEBI" id="CHEBI:58342"/>
        <dbReference type="ChEBI" id="CHEBI:64615"/>
        <dbReference type="EC" id="2.3.1.20"/>
    </reaction>
</comment>
<evidence type="ECO:0000256" key="10">
    <source>
        <dbReference type="ARBA" id="ARBA00048109"/>
    </source>
</evidence>
<keyword evidence="6 11" id="KW-0808">Transferase</keyword>